<dbReference type="EMBL" id="CP031223">
    <property type="protein sequence ID" value="QFG01151.1"/>
    <property type="molecule type" value="Genomic_DNA"/>
</dbReference>
<dbReference type="PANTHER" id="PTHR22550">
    <property type="entry name" value="SPORE GERMINATION PROTEIN"/>
    <property type="match status" value="1"/>
</dbReference>
<evidence type="ECO:0000313" key="6">
    <source>
        <dbReference type="EMBL" id="QFG01151.1"/>
    </source>
</evidence>
<keyword evidence="3 4" id="KW-0472">Membrane</keyword>
<sequence length="466" mass="52476">MELLQNTFSHSFDFITKELQWNDDPVILCYYATMIDTAGVLKQINHIQLRYESNDPNWNQTPFSEEEEFSIEQLEKSISTGETVLIFPKSNTILRVIMPKISSRAPSSPISEYVVRGSQDGFVENVEVNINLIRKRMSTPDLKIERLVIGSTTNTKVSIIYLRTKVDQGALEVLKERISKIELEMLYSSGQLEDYIEDSIWSPFPQFLNTERPDRVVANILEGRIAILADSDPTALIAPTTLITFYESPDDFNGRLLVGSFYRLVRLASFFIAIFLPAFYIAVASFHFEIVPIDLGEEVKSSVSHVPFRPIFEAFLLEITIELIREASIRLPSPVGQTIGVVGGLVIGDAIVSAGLASNLMVIVVALTALASFVVPSVELSTSIRILRFPFMIAASIFGFFGLVMGSLILFIHLLNLQSLNRPYLSPIIPFEPKKLLEVFFPVPYYKSNTGQKNFYFFKKGLKKNE</sequence>
<protein>
    <submittedName>
        <fullName evidence="6">Spore germination protein</fullName>
    </submittedName>
</protein>
<dbReference type="KEGG" id="psyo:PB01_08800"/>
<organism evidence="6 7">
    <name type="scientific">Psychrobacillus glaciei</name>
    <dbReference type="NCBI Taxonomy" id="2283160"/>
    <lineage>
        <taxon>Bacteria</taxon>
        <taxon>Bacillati</taxon>
        <taxon>Bacillota</taxon>
        <taxon>Bacilli</taxon>
        <taxon>Bacillales</taxon>
        <taxon>Bacillaceae</taxon>
        <taxon>Psychrobacillus</taxon>
    </lineage>
</organism>
<evidence type="ECO:0000256" key="4">
    <source>
        <dbReference type="PIRNR" id="PIRNR005690"/>
    </source>
</evidence>
<dbReference type="AlphaFoldDB" id="A0A5J6STG7"/>
<feature type="transmembrane region" description="Helical" evidence="5">
    <location>
        <begin position="350"/>
        <end position="375"/>
    </location>
</feature>
<evidence type="ECO:0000313" key="7">
    <source>
        <dbReference type="Proteomes" id="UP000325517"/>
    </source>
</evidence>
<dbReference type="PIRSF" id="PIRSF005690">
    <property type="entry name" value="GerBA"/>
    <property type="match status" value="1"/>
</dbReference>
<reference evidence="6 7" key="1">
    <citation type="submission" date="2018-07" db="EMBL/GenBank/DDBJ databases">
        <title>Complete genome sequence of Psychrobacillus sp. PB01, isolated from iceberg, and comparative genome analysis of Psychrobacillus strains.</title>
        <authorList>
            <person name="Lee P.C."/>
        </authorList>
    </citation>
    <scope>NUCLEOTIDE SEQUENCE [LARGE SCALE GENOMIC DNA]</scope>
    <source>
        <strain evidence="6 7">PB01</strain>
    </source>
</reference>
<dbReference type="GO" id="GO:0009847">
    <property type="term" value="P:spore germination"/>
    <property type="evidence" value="ECO:0007669"/>
    <property type="project" value="UniProtKB-UniRule"/>
</dbReference>
<evidence type="ECO:0000256" key="5">
    <source>
        <dbReference type="SAM" id="Phobius"/>
    </source>
</evidence>
<proteinExistence type="inferred from homology"/>
<dbReference type="InterPro" id="IPR004995">
    <property type="entry name" value="Spore_Ger"/>
</dbReference>
<feature type="transmembrane region" description="Helical" evidence="5">
    <location>
        <begin position="264"/>
        <end position="288"/>
    </location>
</feature>
<keyword evidence="5" id="KW-0812">Transmembrane</keyword>
<name>A0A5J6STG7_9BACI</name>
<feature type="transmembrane region" description="Helical" evidence="5">
    <location>
        <begin position="387"/>
        <end position="415"/>
    </location>
</feature>
<gene>
    <name evidence="6" type="ORF">PB01_08800</name>
</gene>
<dbReference type="PANTHER" id="PTHR22550:SF5">
    <property type="entry name" value="LEUCINE ZIPPER PROTEIN 4"/>
    <property type="match status" value="1"/>
</dbReference>
<comment type="similarity">
    <text evidence="2 4">Belongs to the GerABKA family.</text>
</comment>
<evidence type="ECO:0000256" key="2">
    <source>
        <dbReference type="ARBA" id="ARBA00005278"/>
    </source>
</evidence>
<evidence type="ECO:0000256" key="3">
    <source>
        <dbReference type="ARBA" id="ARBA00023136"/>
    </source>
</evidence>
<dbReference type="OrthoDB" id="9772630at2"/>
<keyword evidence="5" id="KW-1133">Transmembrane helix</keyword>
<comment type="subcellular location">
    <subcellularLocation>
        <location evidence="4">Cell membrane</location>
    </subcellularLocation>
    <subcellularLocation>
        <location evidence="1">Membrane</location>
        <topology evidence="1">Multi-pass membrane protein</topology>
    </subcellularLocation>
</comment>
<dbReference type="InterPro" id="IPR050768">
    <property type="entry name" value="UPF0353/GerABKA_families"/>
</dbReference>
<keyword evidence="7" id="KW-1185">Reference proteome</keyword>
<dbReference type="Proteomes" id="UP000325517">
    <property type="component" value="Chromosome"/>
</dbReference>
<evidence type="ECO:0000256" key="1">
    <source>
        <dbReference type="ARBA" id="ARBA00004141"/>
    </source>
</evidence>
<dbReference type="Pfam" id="PF03323">
    <property type="entry name" value="GerA"/>
    <property type="match status" value="1"/>
</dbReference>
<accession>A0A5J6STG7</accession>
<dbReference type="GO" id="GO:0005886">
    <property type="term" value="C:plasma membrane"/>
    <property type="evidence" value="ECO:0007669"/>
    <property type="project" value="UniProtKB-SubCell"/>
</dbReference>